<evidence type="ECO:0000259" key="15">
    <source>
        <dbReference type="Pfam" id="PF03828"/>
    </source>
</evidence>
<dbReference type="SUPFAM" id="SSF81631">
    <property type="entry name" value="PAP/OAS1 substrate-binding domain"/>
    <property type="match status" value="1"/>
</dbReference>
<evidence type="ECO:0000259" key="16">
    <source>
        <dbReference type="Pfam" id="PF22600"/>
    </source>
</evidence>
<evidence type="ECO:0000256" key="14">
    <source>
        <dbReference type="SAM" id="MobiDB-lite"/>
    </source>
</evidence>
<feature type="domain" description="Poly(A) RNA polymerase mitochondrial-like central palm" evidence="16">
    <location>
        <begin position="187"/>
        <end position="318"/>
    </location>
</feature>
<name>A0A0W0CXV8_CANGB</name>
<evidence type="ECO:0000313" key="18">
    <source>
        <dbReference type="Proteomes" id="UP000054886"/>
    </source>
</evidence>
<dbReference type="GO" id="GO:0003729">
    <property type="term" value="F:mRNA binding"/>
    <property type="evidence" value="ECO:0007669"/>
    <property type="project" value="TreeGrafter"/>
</dbReference>
<evidence type="ECO:0000256" key="4">
    <source>
        <dbReference type="ARBA" id="ARBA00012388"/>
    </source>
</evidence>
<evidence type="ECO:0000313" key="17">
    <source>
        <dbReference type="EMBL" id="KTB08042.1"/>
    </source>
</evidence>
<dbReference type="FunFam" id="1.10.1410.10:FF:000003">
    <property type="entry name" value="non-canonical poly(A) RNA polymerase PAPD7"/>
    <property type="match status" value="1"/>
</dbReference>
<keyword evidence="8" id="KW-0479">Metal-binding</keyword>
<dbReference type="VEuPathDB" id="FungiDB:GVI51_M03663"/>
<evidence type="ECO:0000256" key="13">
    <source>
        <dbReference type="ARBA" id="ARBA00048830"/>
    </source>
</evidence>
<comment type="similarity">
    <text evidence="3">Belongs to the DNA polymerase type-B-like family.</text>
</comment>
<feature type="compositionally biased region" description="Basic residues" evidence="14">
    <location>
        <begin position="573"/>
        <end position="583"/>
    </location>
</feature>
<dbReference type="GO" id="GO:0051301">
    <property type="term" value="P:cell division"/>
    <property type="evidence" value="ECO:0007669"/>
    <property type="project" value="UniProtKB-KW"/>
</dbReference>
<dbReference type="InterPro" id="IPR043519">
    <property type="entry name" value="NT_sf"/>
</dbReference>
<evidence type="ECO:0000256" key="11">
    <source>
        <dbReference type="ARBA" id="ARBA00023211"/>
    </source>
</evidence>
<dbReference type="GO" id="GO:0071037">
    <property type="term" value="P:nuclear polyadenylation-dependent snRNA catabolic process"/>
    <property type="evidence" value="ECO:0007669"/>
    <property type="project" value="EnsemblFungi"/>
</dbReference>
<sequence length="626" mass="71417">MRGDRSKRKAAKYQKKESARVKRLRRSSFNALQRNIEVFNDNKEFLNKYENLELDLSDPENRTHLLSEYNDDLTQSDGESKADNHNDSYDTIPVIDIDSGDEGIVSDIKLSGGKLEDNDDFIAFSSSSEDENSGAENNESEDYLSSGNTSSDDELAGRRNAERELNADFPWLLNHDHSKQKEISDWLTAEIRDFVAYISPSREEIETRNKTIAKIRRSVKRLWTDADLQVFGSYATDMYLPGSDIDCVVNSKSGDKENRQYLYELARHLKNDGLATRVEVIAKSRVPIIKFVEPESDIHIDVSFERSNGLEAAKLIREWIGDTPGLRELTLVVKQFLHARRLNDVHTGGLGGFSIICLVFSFLRLHPRIMTGDIDPLDNLGVLLIEFFELYGKNFAYDDVAICVDDSRATYKPKTSCRFYPPARTSFTLAIQDPGDPTNNLSRGSFNVRDIKKSFSGAFDLLVNKCFELDAATFKNRVGKSILGNVIKYRGAPRDFNDERALVENRAIIENEHYHRKRARVVHADDEDTSDEDDMFVNISANEEETEEMYKVEKVEKVVKKRKIAKADTNTKTKTKTKAKARNHTSIDQLMGIPEDEEPPVIQEREKKSLSMQDKRDYWLSKGQAL</sequence>
<dbReference type="PANTHER" id="PTHR23092:SF15">
    <property type="entry name" value="INACTIVE NON-CANONICAL POLY(A) RNA POLYMERASE PROTEIN TRF4-2-RELATED"/>
    <property type="match status" value="1"/>
</dbReference>
<evidence type="ECO:0000256" key="8">
    <source>
        <dbReference type="ARBA" id="ARBA00022723"/>
    </source>
</evidence>
<dbReference type="SUPFAM" id="SSF81301">
    <property type="entry name" value="Nucleotidyltransferase"/>
    <property type="match status" value="1"/>
</dbReference>
<feature type="compositionally biased region" description="Basic and acidic residues" evidence="14">
    <location>
        <begin position="78"/>
        <end position="88"/>
    </location>
</feature>
<dbReference type="EC" id="2.7.7.19" evidence="4"/>
<dbReference type="Pfam" id="PF03828">
    <property type="entry name" value="PAP_assoc"/>
    <property type="match status" value="1"/>
</dbReference>
<feature type="region of interest" description="Disordered" evidence="14">
    <location>
        <begin position="72"/>
        <end position="94"/>
    </location>
</feature>
<evidence type="ECO:0000256" key="2">
    <source>
        <dbReference type="ARBA" id="ARBA00001946"/>
    </source>
</evidence>
<keyword evidence="11" id="KW-0464">Manganese</keyword>
<dbReference type="InterPro" id="IPR002058">
    <property type="entry name" value="PAP_assoc"/>
</dbReference>
<dbReference type="AlphaFoldDB" id="A0A0W0CXV8"/>
<feature type="region of interest" description="Disordered" evidence="14">
    <location>
        <begin position="124"/>
        <end position="157"/>
    </location>
</feature>
<dbReference type="Gene3D" id="1.10.1410.10">
    <property type="match status" value="1"/>
</dbReference>
<evidence type="ECO:0000256" key="6">
    <source>
        <dbReference type="ARBA" id="ARBA00022679"/>
    </source>
</evidence>
<dbReference type="Pfam" id="PF22600">
    <property type="entry name" value="MTPAP-like_central"/>
    <property type="match status" value="1"/>
</dbReference>
<keyword evidence="5" id="KW-0132">Cell division</keyword>
<evidence type="ECO:0000256" key="1">
    <source>
        <dbReference type="ARBA" id="ARBA00001936"/>
    </source>
</evidence>
<dbReference type="GO" id="GO:0071035">
    <property type="term" value="P:nuclear polyadenylation-dependent rRNA catabolic process"/>
    <property type="evidence" value="ECO:0007669"/>
    <property type="project" value="EnsemblFungi"/>
</dbReference>
<dbReference type="GO" id="GO:0071042">
    <property type="term" value="P:nuclear polyadenylation-dependent mRNA catabolic process"/>
    <property type="evidence" value="ECO:0007669"/>
    <property type="project" value="EnsemblFungi"/>
</dbReference>
<protein>
    <recommendedName>
        <fullName evidence="4">polynucleotide adenylyltransferase</fullName>
        <ecNumber evidence="4">2.7.7.19</ecNumber>
    </recommendedName>
</protein>
<dbReference type="GO" id="GO:0031499">
    <property type="term" value="C:TRAMP complex"/>
    <property type="evidence" value="ECO:0007669"/>
    <property type="project" value="EnsemblFungi"/>
</dbReference>
<dbReference type="GO" id="GO:0071039">
    <property type="term" value="P:nuclear polyadenylation-dependent CUT catabolic process"/>
    <property type="evidence" value="ECO:0007669"/>
    <property type="project" value="EnsemblFungi"/>
</dbReference>
<dbReference type="InterPro" id="IPR054708">
    <property type="entry name" value="MTPAP-like_central"/>
</dbReference>
<comment type="cofactor">
    <cofactor evidence="2">
        <name>Mg(2+)</name>
        <dbReference type="ChEBI" id="CHEBI:18420"/>
    </cofactor>
</comment>
<dbReference type="GO" id="GO:0071051">
    <property type="term" value="P:poly(A)-dependent snoRNA 3'-end processing"/>
    <property type="evidence" value="ECO:0007669"/>
    <property type="project" value="EnsemblFungi"/>
</dbReference>
<dbReference type="GO" id="GO:0034475">
    <property type="term" value="P:U4 snRNA 3'-end processing"/>
    <property type="evidence" value="ECO:0007669"/>
    <property type="project" value="EnsemblFungi"/>
</dbReference>
<dbReference type="InterPro" id="IPR045862">
    <property type="entry name" value="Trf4-like"/>
</dbReference>
<accession>A0A0W0CXV8</accession>
<evidence type="ECO:0000256" key="9">
    <source>
        <dbReference type="ARBA" id="ARBA00022776"/>
    </source>
</evidence>
<dbReference type="GO" id="GO:0005730">
    <property type="term" value="C:nucleolus"/>
    <property type="evidence" value="ECO:0007669"/>
    <property type="project" value="TreeGrafter"/>
</dbReference>
<dbReference type="GO" id="GO:0071038">
    <property type="term" value="P:TRAMP-dependent tRNA surveillance pathway"/>
    <property type="evidence" value="ECO:0007669"/>
    <property type="project" value="EnsemblFungi"/>
</dbReference>
<reference evidence="17 18" key="1">
    <citation type="submission" date="2015-10" db="EMBL/GenBank/DDBJ databases">
        <title>Draft genomes sequences of Candida glabrata isolates 1A, 1B, 2A, 2B, 3A and 3B.</title>
        <authorList>
            <person name="Haavelsrud O.E."/>
            <person name="Gaustad P."/>
        </authorList>
    </citation>
    <scope>NUCLEOTIDE SEQUENCE [LARGE SCALE GENOMIC DNA]</scope>
    <source>
        <strain evidence="17">910700640</strain>
    </source>
</reference>
<comment type="caution">
    <text evidence="17">The sequence shown here is derived from an EMBL/GenBank/DDBJ whole genome shotgun (WGS) entry which is preliminary data.</text>
</comment>
<dbReference type="CDD" id="cd05402">
    <property type="entry name" value="NT_PAP_TUTase"/>
    <property type="match status" value="1"/>
</dbReference>
<dbReference type="VEuPathDB" id="FungiDB:GWK60_M03663"/>
<dbReference type="GO" id="GO:0071044">
    <property type="term" value="P:histone mRNA catabolic process"/>
    <property type="evidence" value="ECO:0007669"/>
    <property type="project" value="EnsemblFungi"/>
</dbReference>
<keyword evidence="7" id="KW-0548">Nucleotidyltransferase</keyword>
<comment type="catalytic activity">
    <reaction evidence="13">
        <text>RNA(n) + ATP = RNA(n)-3'-adenine ribonucleotide + diphosphate</text>
        <dbReference type="Rhea" id="RHEA:11332"/>
        <dbReference type="Rhea" id="RHEA-COMP:14527"/>
        <dbReference type="Rhea" id="RHEA-COMP:17347"/>
        <dbReference type="ChEBI" id="CHEBI:30616"/>
        <dbReference type="ChEBI" id="CHEBI:33019"/>
        <dbReference type="ChEBI" id="CHEBI:140395"/>
        <dbReference type="ChEBI" id="CHEBI:173115"/>
        <dbReference type="EC" id="2.7.7.19"/>
    </reaction>
</comment>
<dbReference type="GO" id="GO:0071036">
    <property type="term" value="P:nuclear polyadenylation-dependent snoRNA catabolic process"/>
    <property type="evidence" value="ECO:0007669"/>
    <property type="project" value="EnsemblFungi"/>
</dbReference>
<dbReference type="PANTHER" id="PTHR23092">
    <property type="entry name" value="POLY(A) RNA POLYMERASE"/>
    <property type="match status" value="1"/>
</dbReference>
<dbReference type="VEuPathDB" id="FungiDB:CAGL0M03751g"/>
<dbReference type="GO" id="GO:0043634">
    <property type="term" value="P:polyadenylation-dependent ncRNA catabolic process"/>
    <property type="evidence" value="ECO:0007669"/>
    <property type="project" value="TreeGrafter"/>
</dbReference>
<keyword evidence="6" id="KW-0808">Transferase</keyword>
<organism evidence="17 18">
    <name type="scientific">Candida glabrata</name>
    <name type="common">Yeast</name>
    <name type="synonym">Torulopsis glabrata</name>
    <dbReference type="NCBI Taxonomy" id="5478"/>
    <lineage>
        <taxon>Eukaryota</taxon>
        <taxon>Fungi</taxon>
        <taxon>Dikarya</taxon>
        <taxon>Ascomycota</taxon>
        <taxon>Saccharomycotina</taxon>
        <taxon>Saccharomycetes</taxon>
        <taxon>Saccharomycetales</taxon>
        <taxon>Saccharomycetaceae</taxon>
        <taxon>Nakaseomyces</taxon>
    </lineage>
</organism>
<proteinExistence type="inferred from homology"/>
<dbReference type="GO" id="GO:1990817">
    <property type="term" value="F:poly(A) RNA polymerase activity"/>
    <property type="evidence" value="ECO:0007669"/>
    <property type="project" value="UniProtKB-EC"/>
</dbReference>
<feature type="region of interest" description="Disordered" evidence="14">
    <location>
        <begin position="570"/>
        <end position="626"/>
    </location>
</feature>
<keyword evidence="9" id="KW-0498">Mitosis</keyword>
<feature type="compositionally biased region" description="Acidic residues" evidence="14">
    <location>
        <begin position="128"/>
        <end position="142"/>
    </location>
</feature>
<feature type="compositionally biased region" description="Basic and acidic residues" evidence="14">
    <location>
        <begin position="603"/>
        <end position="619"/>
    </location>
</feature>
<evidence type="ECO:0000256" key="3">
    <source>
        <dbReference type="ARBA" id="ARBA00008593"/>
    </source>
</evidence>
<evidence type="ECO:0000256" key="5">
    <source>
        <dbReference type="ARBA" id="ARBA00022618"/>
    </source>
</evidence>
<gene>
    <name evidence="17" type="ORF">AO440_004017</name>
</gene>
<keyword evidence="12" id="KW-0131">Cell cycle</keyword>
<dbReference type="EMBL" id="LLZZ01000106">
    <property type="protein sequence ID" value="KTB08042.1"/>
    <property type="molecule type" value="Genomic_DNA"/>
</dbReference>
<dbReference type="Gene3D" id="3.30.460.10">
    <property type="entry name" value="Beta Polymerase, domain 2"/>
    <property type="match status" value="1"/>
</dbReference>
<evidence type="ECO:0000256" key="10">
    <source>
        <dbReference type="ARBA" id="ARBA00022842"/>
    </source>
</evidence>
<evidence type="ECO:0000256" key="12">
    <source>
        <dbReference type="ARBA" id="ARBA00023306"/>
    </source>
</evidence>
<comment type="cofactor">
    <cofactor evidence="1">
        <name>Mn(2+)</name>
        <dbReference type="ChEBI" id="CHEBI:29035"/>
    </cofactor>
</comment>
<dbReference type="VEuPathDB" id="FungiDB:B1J91_M03751g"/>
<keyword evidence="10" id="KW-0460">Magnesium</keyword>
<dbReference type="FunFam" id="3.30.460.10:FF:000006">
    <property type="entry name" value="non-canonical poly(A) RNA polymerase PAPD5"/>
    <property type="match status" value="1"/>
</dbReference>
<evidence type="ECO:0000256" key="7">
    <source>
        <dbReference type="ARBA" id="ARBA00022695"/>
    </source>
</evidence>
<dbReference type="Proteomes" id="UP000054886">
    <property type="component" value="Unassembled WGS sequence"/>
</dbReference>
<feature type="domain" description="PAP-associated" evidence="15">
    <location>
        <begin position="379"/>
        <end position="439"/>
    </location>
</feature>
<dbReference type="GO" id="GO:0046872">
    <property type="term" value="F:metal ion binding"/>
    <property type="evidence" value="ECO:0007669"/>
    <property type="project" value="UniProtKB-KW"/>
</dbReference>